<dbReference type="Proteomes" id="UP001249851">
    <property type="component" value="Unassembled WGS sequence"/>
</dbReference>
<protein>
    <submittedName>
        <fullName evidence="1">Uncharacterized protein</fullName>
    </submittedName>
</protein>
<evidence type="ECO:0000313" key="2">
    <source>
        <dbReference type="Proteomes" id="UP001249851"/>
    </source>
</evidence>
<proteinExistence type="predicted"/>
<accession>A0AAD9QK03</accession>
<dbReference type="EMBL" id="JARQWQ010000028">
    <property type="protein sequence ID" value="KAK2562753.1"/>
    <property type="molecule type" value="Genomic_DNA"/>
</dbReference>
<evidence type="ECO:0000313" key="1">
    <source>
        <dbReference type="EMBL" id="KAK2562753.1"/>
    </source>
</evidence>
<gene>
    <name evidence="1" type="ORF">P5673_014471</name>
</gene>
<comment type="caution">
    <text evidence="1">The sequence shown here is derived from an EMBL/GenBank/DDBJ whole genome shotgun (WGS) entry which is preliminary data.</text>
</comment>
<reference evidence="1" key="2">
    <citation type="journal article" date="2023" name="Science">
        <title>Genomic signatures of disease resistance in endangered staghorn corals.</title>
        <authorList>
            <person name="Vollmer S.V."/>
            <person name="Selwyn J.D."/>
            <person name="Despard B.A."/>
            <person name="Roesel C.L."/>
        </authorList>
    </citation>
    <scope>NUCLEOTIDE SEQUENCE</scope>
    <source>
        <strain evidence="1">K2</strain>
    </source>
</reference>
<dbReference type="PANTHER" id="PTHR21446">
    <property type="entry name" value="DUF3504 DOMAIN-CONTAINING PROTEIN"/>
    <property type="match status" value="1"/>
</dbReference>
<sequence>MAVSQSPFAPELNEKEIMKLLEDATPDGTKKATKYGMKIFHDWLLTPRNKFSVTAIEEINKEKLNACLKSFYTSVRKQDSQFYKSSLLKAMRAATDRPSQHSKLRSSSKVVNLVRRTPKIQHSFKEQRGRENQPEMKPAMLALRATPQGEEYFEVNREFPGSLPATKNHQDLCMRMDLPLDKKLWKIRTGPPGHRAAGLLLAKPIDILYLQMQKKNNFLLVLCNLEDLQVHLLHELGHHFSVTGVLETKITKTSLLDFNPSIASYEFEDIPTPLAAVGVKIYIKSDLNYALIEKSSEDAFQASRRIAVRLYYTIKVCESAN</sequence>
<dbReference type="AlphaFoldDB" id="A0AAD9QK03"/>
<dbReference type="PANTHER" id="PTHR21446:SF12">
    <property type="entry name" value="POTASSIUM CHANNEL TETRAMERIZATION DOMAIN CONTAINING 1"/>
    <property type="match status" value="1"/>
</dbReference>
<reference evidence="1" key="1">
    <citation type="journal article" date="2023" name="G3 (Bethesda)">
        <title>Whole genome assembly and annotation of the endangered Caribbean coral Acropora cervicornis.</title>
        <authorList>
            <person name="Selwyn J.D."/>
            <person name="Vollmer S.V."/>
        </authorList>
    </citation>
    <scope>NUCLEOTIDE SEQUENCE</scope>
    <source>
        <strain evidence="1">K2</strain>
    </source>
</reference>
<name>A0AAD9QK03_ACRCE</name>
<dbReference type="InterPro" id="IPR052787">
    <property type="entry name" value="MAVS"/>
</dbReference>
<keyword evidence="2" id="KW-1185">Reference proteome</keyword>
<organism evidence="1 2">
    <name type="scientific">Acropora cervicornis</name>
    <name type="common">Staghorn coral</name>
    <dbReference type="NCBI Taxonomy" id="6130"/>
    <lineage>
        <taxon>Eukaryota</taxon>
        <taxon>Metazoa</taxon>
        <taxon>Cnidaria</taxon>
        <taxon>Anthozoa</taxon>
        <taxon>Hexacorallia</taxon>
        <taxon>Scleractinia</taxon>
        <taxon>Astrocoeniina</taxon>
        <taxon>Acroporidae</taxon>
        <taxon>Acropora</taxon>
    </lineage>
</organism>